<evidence type="ECO:0000313" key="4">
    <source>
        <dbReference type="EMBL" id="RNA34063.1"/>
    </source>
</evidence>
<dbReference type="EMBL" id="REGN01001528">
    <property type="protein sequence ID" value="RNA34063.1"/>
    <property type="molecule type" value="Genomic_DNA"/>
</dbReference>
<dbReference type="Proteomes" id="UP000276133">
    <property type="component" value="Unassembled WGS sequence"/>
</dbReference>
<sequence length="261" mass="29721">MKNRICSEMISKNDDYYINIKKDQIIKYKYPKTEAKQIYDMDYLTLFQNGFISPNDSHSVRSLTSNMSNSSASSVSRSESVSSCQEAFTFQDFVSSILNSDNQEYTHLIVQDIARLIELKFREFKKKLSASKSMQQTLNTAGLSLNSDSDLFTKIAEQIFKQASDEPNGILGARIQLNLVYETDKCVCMAESFAYDVSTMQTSEIVVNMCQDKCLNSNGDSSGVGGLALIKRCLRYLHAKYFQHRFSIDSNNFDIIKNRLY</sequence>
<reference evidence="4 5" key="1">
    <citation type="journal article" date="2018" name="Sci. Rep.">
        <title>Genomic signatures of local adaptation to the degree of environmental predictability in rotifers.</title>
        <authorList>
            <person name="Franch-Gras L."/>
            <person name="Hahn C."/>
            <person name="Garcia-Roger E.M."/>
            <person name="Carmona M.J."/>
            <person name="Serra M."/>
            <person name="Gomez A."/>
        </authorList>
    </citation>
    <scope>NUCLEOTIDE SEQUENCE [LARGE SCALE GENOMIC DNA]</scope>
    <source>
        <strain evidence="4">HYR1</strain>
    </source>
</reference>
<dbReference type="OrthoDB" id="10394199at2759"/>
<name>A0A3M7SE19_BRAPC</name>
<dbReference type="GO" id="GO:0005737">
    <property type="term" value="C:cytoplasm"/>
    <property type="evidence" value="ECO:0007669"/>
    <property type="project" value="UniProtKB-SubCell"/>
</dbReference>
<dbReference type="InterPro" id="IPR038281">
    <property type="entry name" value="RTP801-like_C_sf"/>
</dbReference>
<accession>A0A3M7SE19</accession>
<keyword evidence="5" id="KW-1185">Reference proteome</keyword>
<evidence type="ECO:0000256" key="3">
    <source>
        <dbReference type="ARBA" id="ARBA00022490"/>
    </source>
</evidence>
<evidence type="ECO:0000313" key="5">
    <source>
        <dbReference type="Proteomes" id="UP000276133"/>
    </source>
</evidence>
<dbReference type="GO" id="GO:0009968">
    <property type="term" value="P:negative regulation of signal transduction"/>
    <property type="evidence" value="ECO:0007669"/>
    <property type="project" value="InterPro"/>
</dbReference>
<evidence type="ECO:0000256" key="1">
    <source>
        <dbReference type="ARBA" id="ARBA00004496"/>
    </source>
</evidence>
<comment type="similarity">
    <text evidence="2">Belongs to the DDIT4 family.</text>
</comment>
<comment type="subcellular location">
    <subcellularLocation>
        <location evidence="1">Cytoplasm</location>
    </subcellularLocation>
</comment>
<dbReference type="Gene3D" id="3.90.470.40">
    <property type="entry name" value="RTP801-like"/>
    <property type="match status" value="1"/>
</dbReference>
<comment type="caution">
    <text evidence="4">The sequence shown here is derived from an EMBL/GenBank/DDBJ whole genome shotgun (WGS) entry which is preliminary data.</text>
</comment>
<dbReference type="InterPro" id="IPR012918">
    <property type="entry name" value="RTP801-like"/>
</dbReference>
<dbReference type="Pfam" id="PF07809">
    <property type="entry name" value="RTP801_C"/>
    <property type="match status" value="1"/>
</dbReference>
<proteinExistence type="inferred from homology"/>
<dbReference type="AlphaFoldDB" id="A0A3M7SE19"/>
<evidence type="ECO:0000256" key="2">
    <source>
        <dbReference type="ARBA" id="ARBA00010670"/>
    </source>
</evidence>
<protein>
    <submittedName>
        <fullName evidence="4">Uncharacterized protein</fullName>
    </submittedName>
</protein>
<gene>
    <name evidence="4" type="ORF">BpHYR1_044044</name>
</gene>
<organism evidence="4 5">
    <name type="scientific">Brachionus plicatilis</name>
    <name type="common">Marine rotifer</name>
    <name type="synonym">Brachionus muelleri</name>
    <dbReference type="NCBI Taxonomy" id="10195"/>
    <lineage>
        <taxon>Eukaryota</taxon>
        <taxon>Metazoa</taxon>
        <taxon>Spiralia</taxon>
        <taxon>Gnathifera</taxon>
        <taxon>Rotifera</taxon>
        <taxon>Eurotatoria</taxon>
        <taxon>Monogononta</taxon>
        <taxon>Pseudotrocha</taxon>
        <taxon>Ploima</taxon>
        <taxon>Brachionidae</taxon>
        <taxon>Brachionus</taxon>
    </lineage>
</organism>
<keyword evidence="3" id="KW-0963">Cytoplasm</keyword>